<evidence type="ECO:0000313" key="3">
    <source>
        <dbReference type="Proteomes" id="UP000287651"/>
    </source>
</evidence>
<gene>
    <name evidence="2" type="ORF">B296_00017595</name>
</gene>
<sequence length="209" mass="22761">MHCVVFNVAHMFPKRSHCVASGSRNVLHRSDIFPYKVYGNGVSTSIIISWHLSSPVSVIPIAPLQPSFPDKVGMASSLSFTTSRFSSFSSSVPSSRAKGHPSGPIGNRSEPTSSSLGILTRSDVKAIKDVEMMKSYHDFDSTIYVEPLLLIWKHFSIPDEYTLHAPQLGQCSYHECPDRFSLSVDALEAGLRCPTVGVLTFALIGGCAE</sequence>
<accession>A0A427B4U1</accession>
<reference evidence="2 3" key="1">
    <citation type="journal article" date="2014" name="Agronomy (Basel)">
        <title>A Draft Genome Sequence for Ensete ventricosum, the Drought-Tolerant Tree Against Hunger.</title>
        <authorList>
            <person name="Harrison J."/>
            <person name="Moore K.A."/>
            <person name="Paszkiewicz K."/>
            <person name="Jones T."/>
            <person name="Grant M."/>
            <person name="Ambacheew D."/>
            <person name="Muzemil S."/>
            <person name="Studholme D.J."/>
        </authorList>
    </citation>
    <scope>NUCLEOTIDE SEQUENCE [LARGE SCALE GENOMIC DNA]</scope>
</reference>
<dbReference type="Proteomes" id="UP000287651">
    <property type="component" value="Unassembled WGS sequence"/>
</dbReference>
<evidence type="ECO:0000256" key="1">
    <source>
        <dbReference type="SAM" id="MobiDB-lite"/>
    </source>
</evidence>
<dbReference type="EMBL" id="AMZH03000488">
    <property type="protein sequence ID" value="RRT83467.1"/>
    <property type="molecule type" value="Genomic_DNA"/>
</dbReference>
<comment type="caution">
    <text evidence="2">The sequence shown here is derived from an EMBL/GenBank/DDBJ whole genome shotgun (WGS) entry which is preliminary data.</text>
</comment>
<proteinExistence type="predicted"/>
<feature type="region of interest" description="Disordered" evidence="1">
    <location>
        <begin position="87"/>
        <end position="115"/>
    </location>
</feature>
<protein>
    <submittedName>
        <fullName evidence="2">Uncharacterized protein</fullName>
    </submittedName>
</protein>
<dbReference type="AlphaFoldDB" id="A0A427B4U1"/>
<name>A0A427B4U1_ENSVE</name>
<evidence type="ECO:0000313" key="2">
    <source>
        <dbReference type="EMBL" id="RRT83467.1"/>
    </source>
</evidence>
<organism evidence="2 3">
    <name type="scientific">Ensete ventricosum</name>
    <name type="common">Abyssinian banana</name>
    <name type="synonym">Musa ensete</name>
    <dbReference type="NCBI Taxonomy" id="4639"/>
    <lineage>
        <taxon>Eukaryota</taxon>
        <taxon>Viridiplantae</taxon>
        <taxon>Streptophyta</taxon>
        <taxon>Embryophyta</taxon>
        <taxon>Tracheophyta</taxon>
        <taxon>Spermatophyta</taxon>
        <taxon>Magnoliopsida</taxon>
        <taxon>Liliopsida</taxon>
        <taxon>Zingiberales</taxon>
        <taxon>Musaceae</taxon>
        <taxon>Ensete</taxon>
    </lineage>
</organism>